<dbReference type="PROSITE" id="PS51233">
    <property type="entry name" value="VWFD"/>
    <property type="match status" value="1"/>
</dbReference>
<evidence type="ECO:0000259" key="1">
    <source>
        <dbReference type="PROSITE" id="PS51233"/>
    </source>
</evidence>
<evidence type="ECO:0000313" key="2">
    <source>
        <dbReference type="Proteomes" id="UP000694865"/>
    </source>
</evidence>
<feature type="non-terminal residue" evidence="3">
    <location>
        <position position="1"/>
    </location>
</feature>
<dbReference type="GeneID" id="102800491"/>
<dbReference type="Proteomes" id="UP000694865">
    <property type="component" value="Unplaced"/>
</dbReference>
<name>A0ABM0MT16_SACKO</name>
<organism evidence="2 3">
    <name type="scientific">Saccoglossus kowalevskii</name>
    <name type="common">Acorn worm</name>
    <dbReference type="NCBI Taxonomy" id="10224"/>
    <lineage>
        <taxon>Eukaryota</taxon>
        <taxon>Metazoa</taxon>
        <taxon>Hemichordata</taxon>
        <taxon>Enteropneusta</taxon>
        <taxon>Harrimaniidae</taxon>
        <taxon>Saccoglossus</taxon>
    </lineage>
</organism>
<dbReference type="RefSeq" id="XP_006823157.1">
    <property type="nucleotide sequence ID" value="XM_006823094.1"/>
</dbReference>
<dbReference type="InterPro" id="IPR001846">
    <property type="entry name" value="VWF_type-D"/>
</dbReference>
<proteinExistence type="predicted"/>
<reference evidence="3" key="1">
    <citation type="submission" date="2025-08" db="UniProtKB">
        <authorList>
            <consortium name="RefSeq"/>
        </authorList>
    </citation>
    <scope>IDENTIFICATION</scope>
    <source>
        <tissue evidence="3">Testes</tissue>
    </source>
</reference>
<keyword evidence="2" id="KW-1185">Reference proteome</keyword>
<evidence type="ECO:0000313" key="3">
    <source>
        <dbReference type="RefSeq" id="XP_006823157.1"/>
    </source>
</evidence>
<gene>
    <name evidence="3" type="primary">LOC102800491</name>
</gene>
<sequence length="133" mass="14409">ITSQTYVKAVKRAEESQTIESSQCVASGDPHLTTFDQKHYTVGAECTYVLSKINVGEQTTSIKALVVPFAVGFGVHELEISQLGDVLHVYRNSGSEVPVDVQINGKDAFPITSPAILGSFKQFDLKMVADNYG</sequence>
<dbReference type="Pfam" id="PF00094">
    <property type="entry name" value="VWD"/>
    <property type="match status" value="1"/>
</dbReference>
<protein>
    <submittedName>
        <fullName evidence="3">Uncharacterized protein LOC102800491</fullName>
    </submittedName>
</protein>
<accession>A0ABM0MT16</accession>
<feature type="domain" description="VWFD" evidence="1">
    <location>
        <begin position="22"/>
        <end position="133"/>
    </location>
</feature>